<name>A0A1Q9LK36_9PSEU</name>
<evidence type="ECO:0000313" key="6">
    <source>
        <dbReference type="Proteomes" id="UP000186040"/>
    </source>
</evidence>
<dbReference type="GO" id="GO:0003700">
    <property type="term" value="F:DNA-binding transcription factor activity"/>
    <property type="evidence" value="ECO:0007669"/>
    <property type="project" value="TreeGrafter"/>
</dbReference>
<keyword evidence="1" id="KW-0805">Transcription regulation</keyword>
<dbReference type="PROSITE" id="PS00356">
    <property type="entry name" value="HTH_LACI_1"/>
    <property type="match status" value="1"/>
</dbReference>
<dbReference type="CDD" id="cd01392">
    <property type="entry name" value="HTH_LacI"/>
    <property type="match status" value="1"/>
</dbReference>
<dbReference type="STRING" id="1193682.BJP25_20035"/>
<reference evidence="5 6" key="1">
    <citation type="submission" date="2016-10" db="EMBL/GenBank/DDBJ databases">
        <title>The Draft Genome Sequence of Actinokineospora bangkokensis 44EHWT reveals the biosynthetic pathway of antifungal compounds Thailandins with unusual extender unit butylmalonyl-CoA.</title>
        <authorList>
            <person name="Greule A."/>
            <person name="Intra B."/>
            <person name="Flemming S."/>
            <person name="Rommel M.G."/>
            <person name="Panbangred W."/>
            <person name="Bechthold A."/>
        </authorList>
    </citation>
    <scope>NUCLEOTIDE SEQUENCE [LARGE SCALE GENOMIC DNA]</scope>
    <source>
        <strain evidence="5 6">44EHW</strain>
    </source>
</reference>
<dbReference type="RefSeq" id="WP_075975524.1">
    <property type="nucleotide sequence ID" value="NZ_MKQR01000016.1"/>
</dbReference>
<evidence type="ECO:0000256" key="3">
    <source>
        <dbReference type="ARBA" id="ARBA00023163"/>
    </source>
</evidence>
<keyword evidence="2" id="KW-0238">DNA-binding</keyword>
<dbReference type="SMART" id="SM00354">
    <property type="entry name" value="HTH_LACI"/>
    <property type="match status" value="1"/>
</dbReference>
<dbReference type="OrthoDB" id="4268837at2"/>
<evidence type="ECO:0000256" key="2">
    <source>
        <dbReference type="ARBA" id="ARBA00023125"/>
    </source>
</evidence>
<protein>
    <submittedName>
        <fullName evidence="5">LacI family transcriptional regulator</fullName>
    </submittedName>
</protein>
<dbReference type="InterPro" id="IPR046335">
    <property type="entry name" value="LacI/GalR-like_sensor"/>
</dbReference>
<evidence type="ECO:0000259" key="4">
    <source>
        <dbReference type="PROSITE" id="PS50932"/>
    </source>
</evidence>
<dbReference type="EMBL" id="MKQR01000016">
    <property type="protein sequence ID" value="OLR92380.1"/>
    <property type="molecule type" value="Genomic_DNA"/>
</dbReference>
<keyword evidence="6" id="KW-1185">Reference proteome</keyword>
<dbReference type="InterPro" id="IPR000843">
    <property type="entry name" value="HTH_LacI"/>
</dbReference>
<organism evidence="5 6">
    <name type="scientific">Actinokineospora bangkokensis</name>
    <dbReference type="NCBI Taxonomy" id="1193682"/>
    <lineage>
        <taxon>Bacteria</taxon>
        <taxon>Bacillati</taxon>
        <taxon>Actinomycetota</taxon>
        <taxon>Actinomycetes</taxon>
        <taxon>Pseudonocardiales</taxon>
        <taxon>Pseudonocardiaceae</taxon>
        <taxon>Actinokineospora</taxon>
    </lineage>
</organism>
<dbReference type="CDD" id="cd06267">
    <property type="entry name" value="PBP1_LacI_sugar_binding-like"/>
    <property type="match status" value="1"/>
</dbReference>
<dbReference type="Pfam" id="PF00356">
    <property type="entry name" value="LacI"/>
    <property type="match status" value="1"/>
</dbReference>
<dbReference type="Gene3D" id="3.40.50.2300">
    <property type="match status" value="2"/>
</dbReference>
<dbReference type="InterPro" id="IPR010982">
    <property type="entry name" value="Lambda_DNA-bd_dom_sf"/>
</dbReference>
<proteinExistence type="predicted"/>
<dbReference type="PRINTS" id="PR00036">
    <property type="entry name" value="HTHLACI"/>
</dbReference>
<dbReference type="SUPFAM" id="SSF47413">
    <property type="entry name" value="lambda repressor-like DNA-binding domains"/>
    <property type="match status" value="1"/>
</dbReference>
<keyword evidence="3" id="KW-0804">Transcription</keyword>
<feature type="domain" description="HTH lacI-type" evidence="4">
    <location>
        <begin position="16"/>
        <end position="70"/>
    </location>
</feature>
<comment type="caution">
    <text evidence="5">The sequence shown here is derived from an EMBL/GenBank/DDBJ whole genome shotgun (WGS) entry which is preliminary data.</text>
</comment>
<accession>A0A1Q9LK36</accession>
<dbReference type="Pfam" id="PF13377">
    <property type="entry name" value="Peripla_BP_3"/>
    <property type="match status" value="1"/>
</dbReference>
<dbReference type="PROSITE" id="PS50932">
    <property type="entry name" value="HTH_LACI_2"/>
    <property type="match status" value="1"/>
</dbReference>
<dbReference type="Proteomes" id="UP000186040">
    <property type="component" value="Unassembled WGS sequence"/>
</dbReference>
<dbReference type="PANTHER" id="PTHR30146">
    <property type="entry name" value="LACI-RELATED TRANSCRIPTIONAL REPRESSOR"/>
    <property type="match status" value="1"/>
</dbReference>
<gene>
    <name evidence="5" type="ORF">BJP25_20035</name>
</gene>
<dbReference type="SUPFAM" id="SSF53822">
    <property type="entry name" value="Periplasmic binding protein-like I"/>
    <property type="match status" value="1"/>
</dbReference>
<dbReference type="InterPro" id="IPR028082">
    <property type="entry name" value="Peripla_BP_I"/>
</dbReference>
<sequence length="338" mass="34455">MGRAAPSRAGTAKRQPTLEDVARAAGVSRATASRVVNGTRNVDPHLRSRVDEAVLATGYRPNQAARALVTKRTDAVALVLSGAHDATPAQVFADPFFGRAAGGVVAALGETGRYPLLVHADTGAARSDVLTALAEGSLGGALIVSTHPADPLPVACAEAGLPAVTFARPARGAALPHVDLDHARGGALAAEHLLARGRRGLATITGPLDVRASRERLRGFQGVAGACAVTEGGFTPASGEAAMARLLLDHPGLDGVFAANDVMAEGALRTLAAAGRRVPEDVAVIGFDDSATARTTSPPLTTIRQPVEDMAAAMVTLLGEPPSRALLFDPVLVVRAST</sequence>
<dbReference type="Gene3D" id="1.10.260.40">
    <property type="entry name" value="lambda repressor-like DNA-binding domains"/>
    <property type="match status" value="1"/>
</dbReference>
<evidence type="ECO:0000256" key="1">
    <source>
        <dbReference type="ARBA" id="ARBA00023015"/>
    </source>
</evidence>
<dbReference type="GO" id="GO:0000976">
    <property type="term" value="F:transcription cis-regulatory region binding"/>
    <property type="evidence" value="ECO:0007669"/>
    <property type="project" value="TreeGrafter"/>
</dbReference>
<dbReference type="PANTHER" id="PTHR30146:SF109">
    <property type="entry name" value="HTH-TYPE TRANSCRIPTIONAL REGULATOR GALS"/>
    <property type="match status" value="1"/>
</dbReference>
<evidence type="ECO:0000313" key="5">
    <source>
        <dbReference type="EMBL" id="OLR92380.1"/>
    </source>
</evidence>
<dbReference type="AlphaFoldDB" id="A0A1Q9LK36"/>